<sequence length="265" mass="29652">MLDTSDEPHEVTVHGTYFNKVWKPGNGGSKVTNGDMRIVRQYVRASRLFIPRDGAKHMPDHLPVEIPGESATPAVYGGISGVAIQHVFMRDKTKVNEVSFADNTESFDSRTEPPNVVAGINTIFHEGCTVLGNISRLQRFVKDKLTVFEEQPAPMARLVRQNNRVLQCLPVEPLQNLKVSDDAGHQPSHRTLSHRNGIDTHWMYHATPLGIVEPPKELIDRFNVFLSIHPVDSIPTKPVATLSTYTSWLRTLIIWSRRCGTNASS</sequence>
<gene>
    <name evidence="1" type="ORF">FNYG_02218</name>
</gene>
<proteinExistence type="predicted"/>
<organism evidence="1 2">
    <name type="scientific">Gibberella nygamai</name>
    <name type="common">Bean root rot disease fungus</name>
    <name type="synonym">Fusarium nygamai</name>
    <dbReference type="NCBI Taxonomy" id="42673"/>
    <lineage>
        <taxon>Eukaryota</taxon>
        <taxon>Fungi</taxon>
        <taxon>Dikarya</taxon>
        <taxon>Ascomycota</taxon>
        <taxon>Pezizomycotina</taxon>
        <taxon>Sordariomycetes</taxon>
        <taxon>Hypocreomycetidae</taxon>
        <taxon>Hypocreales</taxon>
        <taxon>Nectriaceae</taxon>
        <taxon>Fusarium</taxon>
        <taxon>Fusarium fujikuroi species complex</taxon>
    </lineage>
</organism>
<dbReference type="Proteomes" id="UP000236664">
    <property type="component" value="Unassembled WGS sequence"/>
</dbReference>
<dbReference type="EMBL" id="MTQA01000039">
    <property type="protein sequence ID" value="PNP84589.1"/>
    <property type="molecule type" value="Genomic_DNA"/>
</dbReference>
<protein>
    <submittedName>
        <fullName evidence="1">Uncharacterized protein</fullName>
    </submittedName>
</protein>
<keyword evidence="2" id="KW-1185">Reference proteome</keyword>
<comment type="caution">
    <text evidence="1">The sequence shown here is derived from an EMBL/GenBank/DDBJ whole genome shotgun (WGS) entry which is preliminary data.</text>
</comment>
<evidence type="ECO:0000313" key="1">
    <source>
        <dbReference type="EMBL" id="PNP84589.1"/>
    </source>
</evidence>
<name>A0A2K0WQM9_GIBNY</name>
<reference evidence="1 2" key="1">
    <citation type="submission" date="2017-06" db="EMBL/GenBank/DDBJ databases">
        <title>Genome of Fusarium nygamai isolate CS10214.</title>
        <authorList>
            <person name="Gardiner D.M."/>
            <person name="Obanor F."/>
            <person name="Kazan K."/>
        </authorList>
    </citation>
    <scope>NUCLEOTIDE SEQUENCE [LARGE SCALE GENOMIC DNA]</scope>
    <source>
        <strain evidence="1 2">CS10214</strain>
    </source>
</reference>
<dbReference type="OrthoDB" id="5103752at2759"/>
<accession>A0A2K0WQM9</accession>
<evidence type="ECO:0000313" key="2">
    <source>
        <dbReference type="Proteomes" id="UP000236664"/>
    </source>
</evidence>
<dbReference type="AlphaFoldDB" id="A0A2K0WQM9"/>